<dbReference type="GO" id="GO:0004534">
    <property type="term" value="F:5'-3' RNA exonuclease activity"/>
    <property type="evidence" value="ECO:0007669"/>
    <property type="project" value="TreeGrafter"/>
</dbReference>
<dbReference type="PANTHER" id="PTHR42924:SF3">
    <property type="entry name" value="POLYMERASE_HISTIDINOL PHOSPHATASE N-TERMINAL DOMAIN-CONTAINING PROTEIN"/>
    <property type="match status" value="1"/>
</dbReference>
<accession>A0A9D1M0V1</accession>
<organism evidence="2 3">
    <name type="scientific">Candidatus Merdicola faecigallinarum</name>
    <dbReference type="NCBI Taxonomy" id="2840862"/>
    <lineage>
        <taxon>Bacteria</taxon>
        <taxon>Bacillati</taxon>
        <taxon>Bacillota</taxon>
        <taxon>Clostridia</taxon>
        <taxon>Candidatus Merdicola</taxon>
    </lineage>
</organism>
<dbReference type="Proteomes" id="UP000824093">
    <property type="component" value="Unassembled WGS sequence"/>
</dbReference>
<dbReference type="InterPro" id="IPR003141">
    <property type="entry name" value="Pol/His_phosphatase_N"/>
</dbReference>
<evidence type="ECO:0000313" key="2">
    <source>
        <dbReference type="EMBL" id="HIU51586.1"/>
    </source>
</evidence>
<dbReference type="CDD" id="cd07438">
    <property type="entry name" value="PHP_HisPPase_AMP"/>
    <property type="match status" value="1"/>
</dbReference>
<dbReference type="Pfam" id="PF02811">
    <property type="entry name" value="PHP"/>
    <property type="match status" value="1"/>
</dbReference>
<dbReference type="SMART" id="SM00481">
    <property type="entry name" value="POLIIIAc"/>
    <property type="match status" value="1"/>
</dbReference>
<dbReference type="Gene3D" id="1.10.150.650">
    <property type="match status" value="1"/>
</dbReference>
<gene>
    <name evidence="2" type="ORF">IAB70_03050</name>
</gene>
<reference evidence="2" key="2">
    <citation type="journal article" date="2021" name="PeerJ">
        <title>Extensive microbial diversity within the chicken gut microbiome revealed by metagenomics and culture.</title>
        <authorList>
            <person name="Gilroy R."/>
            <person name="Ravi A."/>
            <person name="Getino M."/>
            <person name="Pursley I."/>
            <person name="Horton D.L."/>
            <person name="Alikhan N.F."/>
            <person name="Baker D."/>
            <person name="Gharbi K."/>
            <person name="Hall N."/>
            <person name="Watson M."/>
            <person name="Adriaenssens E.M."/>
            <person name="Foster-Nyarko E."/>
            <person name="Jarju S."/>
            <person name="Secka A."/>
            <person name="Antonio M."/>
            <person name="Oren A."/>
            <person name="Chaudhuri R.R."/>
            <person name="La Ragione R."/>
            <person name="Hildebrand F."/>
            <person name="Pallen M.J."/>
        </authorList>
    </citation>
    <scope>NUCLEOTIDE SEQUENCE</scope>
    <source>
        <strain evidence="2">CHK195-15760</strain>
    </source>
</reference>
<dbReference type="Gene3D" id="3.20.20.140">
    <property type="entry name" value="Metal-dependent hydrolases"/>
    <property type="match status" value="1"/>
</dbReference>
<dbReference type="InterPro" id="IPR016195">
    <property type="entry name" value="Pol/histidinol_Pase-like"/>
</dbReference>
<evidence type="ECO:0000259" key="1">
    <source>
        <dbReference type="SMART" id="SM00481"/>
    </source>
</evidence>
<comment type="caution">
    <text evidence="2">The sequence shown here is derived from an EMBL/GenBank/DDBJ whole genome shotgun (WGS) entry which is preliminary data.</text>
</comment>
<dbReference type="AlphaFoldDB" id="A0A9D1M0V1"/>
<reference evidence="2" key="1">
    <citation type="submission" date="2020-10" db="EMBL/GenBank/DDBJ databases">
        <authorList>
            <person name="Gilroy R."/>
        </authorList>
    </citation>
    <scope>NUCLEOTIDE SEQUENCE</scope>
    <source>
        <strain evidence="2">CHK195-15760</strain>
    </source>
</reference>
<feature type="domain" description="Polymerase/histidinol phosphatase N-terminal" evidence="1">
    <location>
        <begin position="2"/>
        <end position="69"/>
    </location>
</feature>
<dbReference type="EMBL" id="DVNH01000021">
    <property type="protein sequence ID" value="HIU51586.1"/>
    <property type="molecule type" value="Genomic_DNA"/>
</dbReference>
<evidence type="ECO:0000313" key="3">
    <source>
        <dbReference type="Proteomes" id="UP000824093"/>
    </source>
</evidence>
<dbReference type="PANTHER" id="PTHR42924">
    <property type="entry name" value="EXONUCLEASE"/>
    <property type="match status" value="1"/>
</dbReference>
<dbReference type="InterPro" id="IPR004013">
    <property type="entry name" value="PHP_dom"/>
</dbReference>
<protein>
    <submittedName>
        <fullName evidence="2">PHP domain-containing protein</fullName>
    </submittedName>
</protein>
<sequence>MIDLHMHSTNSDGTDSIIDLLKKAEEKGLDYIAITDHDNCNGYEELEKIDVKQYFHGKVIPGIEIKCSYGKNLIEVLGYGIDPKKMKQWTVEYYKDKSREKLQTKYFNIQYEKALQMGLVMDPKDQIEWDAKNGWGSVAIYNEIKKHSENQSKLPEDFWNEFDAFSKKYCGDQNYPLYIDKTQDYPSTEEAVHIIKECGGLVFLPHLFIYKWAKNKYQLIDDILEKFDIDGIECMHSTFSEEQIQYLVNLCNERKYFKSGGSDYHGKNKPNIDMGCGKGNLKVPNEWVEEWIKF</sequence>
<dbReference type="InterPro" id="IPR052018">
    <property type="entry name" value="PHP_domain"/>
</dbReference>
<name>A0A9D1M0V1_9FIRM</name>
<dbReference type="GO" id="GO:0035312">
    <property type="term" value="F:5'-3' DNA exonuclease activity"/>
    <property type="evidence" value="ECO:0007669"/>
    <property type="project" value="TreeGrafter"/>
</dbReference>
<proteinExistence type="predicted"/>
<dbReference type="SUPFAM" id="SSF89550">
    <property type="entry name" value="PHP domain-like"/>
    <property type="match status" value="1"/>
</dbReference>